<dbReference type="EMBL" id="CP050869">
    <property type="protein sequence ID" value="QPG50604.1"/>
    <property type="molecule type" value="Genomic_DNA"/>
</dbReference>
<dbReference type="Proteomes" id="UP000033106">
    <property type="component" value="Chromosome"/>
</dbReference>
<feature type="binding site" evidence="8">
    <location>
        <position position="254"/>
    </location>
    <ligand>
        <name>Zn(2+)</name>
        <dbReference type="ChEBI" id="CHEBI:29105"/>
    </ligand>
</feature>
<accession>A0A0E3MFS4</accession>
<dbReference type="OMA" id="TMSETIY"/>
<dbReference type="Pfam" id="PF01761">
    <property type="entry name" value="DHQ_synthase"/>
    <property type="match status" value="1"/>
</dbReference>
<keyword evidence="8" id="KW-0028">Amino-acid biosynthesis</keyword>
<evidence type="ECO:0000313" key="21">
    <source>
        <dbReference type="EMBL" id="AZF83803.1"/>
    </source>
</evidence>
<evidence type="ECO:0000313" key="26">
    <source>
        <dbReference type="Proteomes" id="UP000033106"/>
    </source>
</evidence>
<comment type="catalytic activity">
    <reaction evidence="8">
        <text>7-phospho-2-dehydro-3-deoxy-D-arabino-heptonate = 3-dehydroquinate + phosphate</text>
        <dbReference type="Rhea" id="RHEA:21968"/>
        <dbReference type="ChEBI" id="CHEBI:32364"/>
        <dbReference type="ChEBI" id="CHEBI:43474"/>
        <dbReference type="ChEBI" id="CHEBI:58394"/>
        <dbReference type="EC" id="4.2.3.4"/>
    </reaction>
</comment>
<feature type="binding site" evidence="8">
    <location>
        <position position="132"/>
    </location>
    <ligand>
        <name>NAD(+)</name>
        <dbReference type="ChEBI" id="CHEBI:57540"/>
    </ligand>
</feature>
<keyword evidence="8" id="KW-0963">Cytoplasm</keyword>
<keyword evidence="7 8" id="KW-0170">Cobalt</keyword>
<dbReference type="EMBL" id="LT549890">
    <property type="protein sequence ID" value="SAI83842.1"/>
    <property type="molecule type" value="Genomic_DNA"/>
</dbReference>
<evidence type="ECO:0000256" key="7">
    <source>
        <dbReference type="ARBA" id="ARBA00023285"/>
    </source>
</evidence>
<dbReference type="EMBL" id="CP033236">
    <property type="protein sequence ID" value="AZF70706.1"/>
    <property type="molecule type" value="Genomic_DNA"/>
</dbReference>
<evidence type="ECO:0000313" key="18">
    <source>
        <dbReference type="EMBL" id="AZF75950.1"/>
    </source>
</evidence>
<dbReference type="SUPFAM" id="SSF56796">
    <property type="entry name" value="Dehydroquinate synthase-like"/>
    <property type="match status" value="1"/>
</dbReference>
<evidence type="ECO:0000313" key="28">
    <source>
        <dbReference type="Proteomes" id="UP000267993"/>
    </source>
</evidence>
<evidence type="ECO:0000313" key="13">
    <source>
        <dbReference type="EMBL" id="AKA76315.1"/>
    </source>
</evidence>
<dbReference type="GeneID" id="44129278"/>
<keyword evidence="4 8" id="KW-0862">Zinc</keyword>
<dbReference type="KEGG" id="ssof:SULC_1322"/>
<dbReference type="InterPro" id="IPR030960">
    <property type="entry name" value="DHQS/DOIS_N"/>
</dbReference>
<evidence type="ECO:0000313" key="12">
    <source>
        <dbReference type="EMBL" id="AKA73617.1"/>
    </source>
</evidence>
<comment type="cofactor">
    <cofactor evidence="8">
        <name>Co(2+)</name>
        <dbReference type="ChEBI" id="CHEBI:48828"/>
    </cofactor>
    <cofactor evidence="8">
        <name>Zn(2+)</name>
        <dbReference type="ChEBI" id="CHEBI:29105"/>
    </cofactor>
    <text evidence="8">Binds 1 divalent metal cation per subunit. Can use either Co(2+) or Zn(2+).</text>
</comment>
<comment type="caution">
    <text evidence="8">Lacks conserved residue(s) required for the propagation of feature annotation.</text>
</comment>
<dbReference type="GO" id="GO:0005737">
    <property type="term" value="C:cytoplasm"/>
    <property type="evidence" value="ECO:0007669"/>
    <property type="project" value="UniProtKB-SubCell"/>
</dbReference>
<protein>
    <recommendedName>
        <fullName evidence="8 9">3-dehydroquinate synthase</fullName>
        <shortName evidence="8">DHQS</shortName>
        <ecNumber evidence="8 9">4.2.3.4</ecNumber>
    </recommendedName>
</protein>
<reference evidence="14" key="5">
    <citation type="submission" date="2018-10" db="EMBL/GenBank/DDBJ databases">
        <authorList>
            <person name="McCarthy S."/>
            <person name="Gradnigo J."/>
            <person name="Johnson T."/>
            <person name="Payne S."/>
            <person name="Lipzen A."/>
            <person name="Schackwitz W."/>
            <person name="Martin J."/>
            <person name="Moriyama E."/>
            <person name="Blum P."/>
        </authorList>
    </citation>
    <scope>NUCLEOTIDE SEQUENCE</scope>
    <source>
        <strain evidence="12">SARC-B</strain>
        <strain evidence="13">SARC-C</strain>
        <strain evidence="14">SULA</strain>
    </source>
</reference>
<feature type="binding site" evidence="8">
    <location>
        <position position="141"/>
    </location>
    <ligand>
        <name>NAD(+)</name>
        <dbReference type="ChEBI" id="CHEBI:57540"/>
    </ligand>
</feature>
<sequence>MREILEDICCSEVRVVVGEGSLSKLSKIKDNNAAVIYSRKISIADKINKYLPNAYFIPINDGESTKELSSVISLVEKLFEKNFDRGDYIIGVGGGTVTDVAGFLASIYLRGLNLINVPTTFLGMVDAAIGGKNGVNFNNIKNLIGTFYQPSMIISDLEFLETLPIEELKKGLAEVIKYGLTLDKELYDYLSLNKEKILNKDKQALEDIIFRSTLDKLSIVKEDERETKGIRIVLNFGHTIGHAIEAGSSFNVPHGYAISVGMVCEAKMAEELGYAEEGVVEDVLWLLQIYGLPYDISQIDAPVDLKLALNAINMDKKHRKDVILIPFPTRIGSWKKVEVPLDTVKGFAEQCLKK</sequence>
<dbReference type="PANTHER" id="PTHR43622">
    <property type="entry name" value="3-DEHYDROQUINATE SYNTHASE"/>
    <property type="match status" value="1"/>
</dbReference>
<dbReference type="InterPro" id="IPR030963">
    <property type="entry name" value="DHQ_synth_fam"/>
</dbReference>
<evidence type="ECO:0000313" key="25">
    <source>
        <dbReference type="Proteomes" id="UP000033085"/>
    </source>
</evidence>
<dbReference type="GO" id="GO:0000166">
    <property type="term" value="F:nucleotide binding"/>
    <property type="evidence" value="ECO:0007669"/>
    <property type="project" value="UniProtKB-KW"/>
</dbReference>
<dbReference type="Proteomes" id="UP000269431">
    <property type="component" value="Chromosome"/>
</dbReference>
<evidence type="ECO:0000313" key="27">
    <source>
        <dbReference type="Proteomes" id="UP000076770"/>
    </source>
</evidence>
<proteinExistence type="inferred from homology"/>
<dbReference type="EMBL" id="CP011057">
    <property type="protein sequence ID" value="AKA79007.1"/>
    <property type="molecule type" value="Genomic_DNA"/>
</dbReference>
<dbReference type="Proteomes" id="UP000267993">
    <property type="component" value="Chromosome"/>
</dbReference>
<evidence type="ECO:0000256" key="3">
    <source>
        <dbReference type="ARBA" id="ARBA00022741"/>
    </source>
</evidence>
<evidence type="ECO:0000313" key="29">
    <source>
        <dbReference type="Proteomes" id="UP000269431"/>
    </source>
</evidence>
<dbReference type="Proteomes" id="UP000033085">
    <property type="component" value="Chromosome"/>
</dbReference>
<dbReference type="AlphaFoldDB" id="A0A0E3MFS4"/>
<dbReference type="KEGG" id="ssoa:SULA_1323"/>
<keyword evidence="3 8" id="KW-0547">Nucleotide-binding</keyword>
<feature type="domain" description="3-dehydroquinate synthase C-terminal" evidence="11">
    <location>
        <begin position="171"/>
        <end position="317"/>
    </location>
</feature>
<keyword evidence="5 8" id="KW-0520">NAD</keyword>
<evidence type="ECO:0000313" key="32">
    <source>
        <dbReference type="Proteomes" id="UP000275843"/>
    </source>
</evidence>
<dbReference type="PATRIC" id="fig|2287.6.peg.1372"/>
<evidence type="ECO:0000256" key="5">
    <source>
        <dbReference type="ARBA" id="ARBA00023027"/>
    </source>
</evidence>
<dbReference type="GO" id="GO:0009423">
    <property type="term" value="P:chorismate biosynthetic process"/>
    <property type="evidence" value="ECO:0007669"/>
    <property type="project" value="UniProtKB-UniRule"/>
</dbReference>
<dbReference type="EC" id="4.2.3.4" evidence="8 9"/>
<dbReference type="EMBL" id="CP011055">
    <property type="protein sequence ID" value="AKA73617.1"/>
    <property type="molecule type" value="Genomic_DNA"/>
</dbReference>
<evidence type="ECO:0000313" key="23">
    <source>
        <dbReference type="EMBL" id="SAI83842.1"/>
    </source>
</evidence>
<dbReference type="Proteomes" id="UP000282269">
    <property type="component" value="Chromosome"/>
</dbReference>
<keyword evidence="2 8" id="KW-0479">Metal-binding</keyword>
<dbReference type="GO" id="GO:0046872">
    <property type="term" value="F:metal ion binding"/>
    <property type="evidence" value="ECO:0007669"/>
    <property type="project" value="UniProtKB-KW"/>
</dbReference>
<gene>
    <name evidence="8" type="primary">aroB</name>
    <name evidence="22" type="ORF">HFC64_13035</name>
    <name evidence="23" type="ORF">SSOP1_0288</name>
    <name evidence="14" type="ORF">SULA_1323</name>
    <name evidence="12" type="ORF">SULB_1324</name>
    <name evidence="13" type="ORF">SULC_1322</name>
    <name evidence="15" type="ORF">SULG_06565</name>
    <name evidence="16" type="ORF">SULH_06565</name>
    <name evidence="17" type="ORF">SULI_06565</name>
    <name evidence="18" type="ORF">SULM_06565</name>
    <name evidence="19" type="ORF">SULN_06565</name>
    <name evidence="20" type="ORF">SULO_06575</name>
    <name evidence="21" type="ORF">SULZ_06810</name>
</gene>
<dbReference type="Proteomes" id="UP000033057">
    <property type="component" value="Chromosome"/>
</dbReference>
<evidence type="ECO:0000256" key="2">
    <source>
        <dbReference type="ARBA" id="ARBA00022723"/>
    </source>
</evidence>
<comment type="function">
    <text evidence="8">Catalyzes the conversion of 3-deoxy-D-arabino-heptulosonate 7-phosphate (DAHP) to dehydroquinate (DHQ).</text>
</comment>
<dbReference type="UniPathway" id="UPA00053">
    <property type="reaction ID" value="UER00085"/>
</dbReference>
<keyword evidence="8" id="KW-0057">Aromatic amino acid biosynthesis</keyword>
<dbReference type="Proteomes" id="UP000275843">
    <property type="component" value="Chromosome"/>
</dbReference>
<dbReference type="EMBL" id="CP011056">
    <property type="protein sequence ID" value="AKA76315.1"/>
    <property type="molecule type" value="Genomic_DNA"/>
</dbReference>
<evidence type="ECO:0000256" key="1">
    <source>
        <dbReference type="ARBA" id="ARBA00001911"/>
    </source>
</evidence>
<evidence type="ECO:0000256" key="9">
    <source>
        <dbReference type="NCBIfam" id="TIGR01357"/>
    </source>
</evidence>
<reference evidence="28 29" key="4">
    <citation type="journal article" date="2018" name="Proc. Natl. Acad. Sci. U.S.A.">
        <title>Nonmutational mechanism of inheritance in the Archaeon Sulfolobus solfataricus.</title>
        <authorList>
            <person name="Payne S."/>
            <person name="McCarthy S."/>
            <person name="Johnson T."/>
            <person name="North E."/>
            <person name="Blum P."/>
        </authorList>
    </citation>
    <scope>NUCLEOTIDE SEQUENCE [LARGE SCALE GENOMIC DNA]</scope>
    <source>
        <strain evidence="16 28">SARC-H</strain>
        <strain evidence="17 32">SARC-I</strain>
        <strain evidence="19 33">SARC-N</strain>
        <strain evidence="20 34">SARC-O</strain>
        <strain evidence="21 29">SUL120</strain>
        <strain evidence="15 30">SULG</strain>
        <strain evidence="18 31">SULM</strain>
    </source>
</reference>
<dbReference type="EMBL" id="CP033241">
    <property type="protein sequence ID" value="AZF83803.1"/>
    <property type="molecule type" value="Genomic_DNA"/>
</dbReference>
<evidence type="ECO:0000313" key="31">
    <source>
        <dbReference type="Proteomes" id="UP000273443"/>
    </source>
</evidence>
<evidence type="ECO:0000313" key="24">
    <source>
        <dbReference type="Proteomes" id="UP000033057"/>
    </source>
</evidence>
<evidence type="ECO:0000313" key="35">
    <source>
        <dbReference type="Proteomes" id="UP000594632"/>
    </source>
</evidence>
<reference evidence="23" key="3">
    <citation type="submission" date="2016-04" db="EMBL/GenBank/DDBJ databases">
        <authorList>
            <person name="Evans L.H."/>
            <person name="Alamgir A."/>
            <person name="Owens N."/>
            <person name="Weber N.D."/>
            <person name="Virtaneva K."/>
            <person name="Barbian K."/>
            <person name="Babar A."/>
            <person name="Rosenke K."/>
        </authorList>
    </citation>
    <scope>NUCLEOTIDE SEQUENCE</scope>
    <source>
        <strain evidence="23">P1</strain>
    </source>
</reference>
<dbReference type="InterPro" id="IPR016037">
    <property type="entry name" value="DHQ_synth_AroB"/>
</dbReference>
<evidence type="ECO:0000313" key="15">
    <source>
        <dbReference type="EMBL" id="AZF68086.1"/>
    </source>
</evidence>
<comment type="subcellular location">
    <subcellularLocation>
        <location evidence="8">Cytoplasm</location>
    </subcellularLocation>
</comment>
<comment type="cofactor">
    <cofactor evidence="1 8">
        <name>NAD(+)</name>
        <dbReference type="ChEBI" id="CHEBI:57540"/>
    </cofactor>
</comment>
<dbReference type="RefSeq" id="WP_009990597.1">
    <property type="nucleotide sequence ID" value="NZ_CP011055.2"/>
</dbReference>
<dbReference type="InterPro" id="IPR050071">
    <property type="entry name" value="Dehydroquinate_synthase"/>
</dbReference>
<evidence type="ECO:0000313" key="34">
    <source>
        <dbReference type="Proteomes" id="UP000282269"/>
    </source>
</evidence>
<dbReference type="GeneID" id="1455452"/>
<evidence type="ECO:0000313" key="17">
    <source>
        <dbReference type="EMBL" id="AZF73326.1"/>
    </source>
</evidence>
<dbReference type="KEGG" id="ssol:SULB_1324"/>
<dbReference type="Proteomes" id="UP000594632">
    <property type="component" value="Chromosome"/>
</dbReference>
<organism evidence="14 26">
    <name type="scientific">Saccharolobus solfataricus</name>
    <name type="common">Sulfolobus solfataricus</name>
    <dbReference type="NCBI Taxonomy" id="2287"/>
    <lineage>
        <taxon>Archaea</taxon>
        <taxon>Thermoproteota</taxon>
        <taxon>Thermoprotei</taxon>
        <taxon>Sulfolobales</taxon>
        <taxon>Sulfolobaceae</taxon>
        <taxon>Saccharolobus</taxon>
    </lineage>
</organism>
<dbReference type="EMBL" id="CP033240">
    <property type="protein sequence ID" value="AZF81164.1"/>
    <property type="molecule type" value="Genomic_DNA"/>
</dbReference>
<reference evidence="22 35" key="6">
    <citation type="journal article" date="2020" name="Nat. Commun.">
        <title>The structures of two archaeal type IV pili illuminate evolutionary relationships.</title>
        <authorList>
            <person name="Wang F."/>
            <person name="Baquero D.P."/>
            <person name="Su Z."/>
            <person name="Beltran L.C."/>
            <person name="Prangishvili D."/>
            <person name="Krupovic M."/>
            <person name="Egelman E.H."/>
        </authorList>
    </citation>
    <scope>NUCLEOTIDE SEQUENCE [LARGE SCALE GENOMIC DNA]</scope>
    <source>
        <strain evidence="22 35">POZ149</strain>
    </source>
</reference>
<dbReference type="FunFam" id="1.20.1090.10:FF:000038">
    <property type="entry name" value="3-dehydroquinate synthase"/>
    <property type="match status" value="1"/>
</dbReference>
<feature type="domain" description="3-dehydroquinate synthase N-terminal" evidence="10">
    <location>
        <begin position="58"/>
        <end position="169"/>
    </location>
</feature>
<dbReference type="EMBL" id="CP033238">
    <property type="protein sequence ID" value="AZF75950.1"/>
    <property type="molecule type" value="Genomic_DNA"/>
</dbReference>
<dbReference type="GO" id="GO:0008652">
    <property type="term" value="P:amino acid biosynthetic process"/>
    <property type="evidence" value="ECO:0007669"/>
    <property type="project" value="UniProtKB-KW"/>
</dbReference>
<dbReference type="OrthoDB" id="21407at2157"/>
<evidence type="ECO:0000256" key="8">
    <source>
        <dbReference type="HAMAP-Rule" id="MF_00110"/>
    </source>
</evidence>
<dbReference type="EMBL" id="CP033239">
    <property type="protein sequence ID" value="AZF78560.1"/>
    <property type="molecule type" value="Genomic_DNA"/>
</dbReference>
<feature type="binding site" evidence="8">
    <location>
        <position position="238"/>
    </location>
    <ligand>
        <name>Zn(2+)</name>
        <dbReference type="ChEBI" id="CHEBI:29105"/>
    </ligand>
</feature>
<reference evidence="24 25" key="1">
    <citation type="journal article" date="2015" name="Genome Announc.">
        <title>Complete Genome Sequence of Sulfolobus solfataricus Strain 98/2 and Evolved Derivatives.</title>
        <authorList>
            <person name="McCarthy S."/>
            <person name="Gradnigo J."/>
            <person name="Johnson T."/>
            <person name="Payne S."/>
            <person name="Lipzen A."/>
            <person name="Martin J."/>
            <person name="Schackwitz W."/>
            <person name="Moriyama E."/>
            <person name="Blum P."/>
        </authorList>
    </citation>
    <scope>NUCLEOTIDE SEQUENCE [LARGE SCALE GENOMIC DNA]</scope>
    <source>
        <strain evidence="24">98/2 SULC</strain>
        <strain evidence="12">SARC-B</strain>
        <strain evidence="13">SARC-C</strain>
        <strain evidence="14 26">SULA</strain>
        <strain evidence="25">SULB</strain>
    </source>
</reference>
<evidence type="ECO:0000256" key="4">
    <source>
        <dbReference type="ARBA" id="ARBA00022833"/>
    </source>
</evidence>
<evidence type="ECO:0000259" key="10">
    <source>
        <dbReference type="Pfam" id="PF01761"/>
    </source>
</evidence>
<evidence type="ECO:0000256" key="6">
    <source>
        <dbReference type="ARBA" id="ARBA00023239"/>
    </source>
</evidence>
<evidence type="ECO:0000313" key="14">
    <source>
        <dbReference type="EMBL" id="AKA79007.1"/>
    </source>
</evidence>
<feature type="binding site" evidence="8">
    <location>
        <begin position="119"/>
        <end position="120"/>
    </location>
    <ligand>
        <name>NAD(+)</name>
        <dbReference type="ChEBI" id="CHEBI:57540"/>
    </ligand>
</feature>
<dbReference type="Gene3D" id="3.40.50.1970">
    <property type="match status" value="1"/>
</dbReference>
<dbReference type="Proteomes" id="UP000273443">
    <property type="component" value="Chromosome"/>
</dbReference>
<evidence type="ECO:0000259" key="11">
    <source>
        <dbReference type="Pfam" id="PF24621"/>
    </source>
</evidence>
<dbReference type="HAMAP" id="MF_00110">
    <property type="entry name" value="DHQ_synthase"/>
    <property type="match status" value="1"/>
</dbReference>
<dbReference type="EMBL" id="CP033235">
    <property type="protein sequence ID" value="AZF68086.1"/>
    <property type="molecule type" value="Genomic_DNA"/>
</dbReference>
<feature type="binding site" evidence="8">
    <location>
        <begin position="159"/>
        <end position="162"/>
    </location>
    <ligand>
        <name>NAD(+)</name>
        <dbReference type="ChEBI" id="CHEBI:57540"/>
    </ligand>
</feature>
<dbReference type="EMBL" id="CP033237">
    <property type="protein sequence ID" value="AZF73326.1"/>
    <property type="molecule type" value="Genomic_DNA"/>
</dbReference>
<feature type="binding site" evidence="8">
    <location>
        <position position="174"/>
    </location>
    <ligand>
        <name>Zn(2+)</name>
        <dbReference type="ChEBI" id="CHEBI:29105"/>
    </ligand>
</feature>
<dbReference type="InterPro" id="IPR056179">
    <property type="entry name" value="DHQS_C"/>
</dbReference>
<dbReference type="PANTHER" id="PTHR43622:SF1">
    <property type="entry name" value="3-DEHYDROQUINATE SYNTHASE"/>
    <property type="match status" value="1"/>
</dbReference>
<keyword evidence="6 8" id="KW-0456">Lyase</keyword>
<evidence type="ECO:0000313" key="16">
    <source>
        <dbReference type="EMBL" id="AZF70706.1"/>
    </source>
</evidence>
<dbReference type="PIRSF" id="PIRSF001455">
    <property type="entry name" value="DHQ_synth"/>
    <property type="match status" value="1"/>
</dbReference>
<dbReference type="SMR" id="A0A0E3MFS4"/>
<evidence type="ECO:0000313" key="33">
    <source>
        <dbReference type="Proteomes" id="UP000278715"/>
    </source>
</evidence>
<dbReference type="CDD" id="cd08195">
    <property type="entry name" value="DHQS"/>
    <property type="match status" value="1"/>
</dbReference>
<evidence type="ECO:0000313" key="30">
    <source>
        <dbReference type="Proteomes" id="UP000273194"/>
    </source>
</evidence>
<feature type="binding site" evidence="8">
    <location>
        <begin position="61"/>
        <end position="66"/>
    </location>
    <ligand>
        <name>NAD(+)</name>
        <dbReference type="ChEBI" id="CHEBI:57540"/>
    </ligand>
</feature>
<comment type="pathway">
    <text evidence="8">Metabolic intermediate biosynthesis; chorismate biosynthesis; chorismate from D-erythrose 4-phosphate and phosphoenolpyruvate: step 2/7.</text>
</comment>
<evidence type="ECO:0000313" key="20">
    <source>
        <dbReference type="EMBL" id="AZF81164.1"/>
    </source>
</evidence>
<reference evidence="27" key="2">
    <citation type="submission" date="2016-04" db="EMBL/GenBank/DDBJ databases">
        <authorList>
            <person name="Shah S.A."/>
            <person name="Garrett R.A."/>
        </authorList>
    </citation>
    <scope>NUCLEOTIDE SEQUENCE [LARGE SCALE GENOMIC DNA]</scope>
    <source>
        <strain evidence="27">ATCC 35091 / DSM 1616 / JCM 8930 / NBRC 15331 / P1</strain>
    </source>
</reference>
<evidence type="ECO:0000313" key="22">
    <source>
        <dbReference type="EMBL" id="QPG50604.1"/>
    </source>
</evidence>
<evidence type="ECO:0000313" key="19">
    <source>
        <dbReference type="EMBL" id="AZF78560.1"/>
    </source>
</evidence>
<comment type="similarity">
    <text evidence="8">Belongs to the sugar phosphate cyclases superfamily. Dehydroquinate synthase family.</text>
</comment>
<dbReference type="NCBIfam" id="TIGR01357">
    <property type="entry name" value="aroB"/>
    <property type="match status" value="1"/>
</dbReference>
<dbReference type="Proteomes" id="UP000278715">
    <property type="component" value="Chromosome"/>
</dbReference>
<name>A0A0E3MFS4_SACSO</name>
<dbReference type="Proteomes" id="UP000076770">
    <property type="component" value="Chromosome i"/>
</dbReference>
<dbReference type="GO" id="GO:0003856">
    <property type="term" value="F:3-dehydroquinate synthase activity"/>
    <property type="evidence" value="ECO:0007669"/>
    <property type="project" value="UniProtKB-UniRule"/>
</dbReference>
<dbReference type="Gene3D" id="1.20.1090.10">
    <property type="entry name" value="Dehydroquinate synthase-like - alpha domain"/>
    <property type="match status" value="1"/>
</dbReference>
<dbReference type="Pfam" id="PF24621">
    <property type="entry name" value="DHQS_C"/>
    <property type="match status" value="1"/>
</dbReference>
<dbReference type="Proteomes" id="UP000273194">
    <property type="component" value="Chromosome"/>
</dbReference>
<dbReference type="GO" id="GO:0009073">
    <property type="term" value="P:aromatic amino acid family biosynthetic process"/>
    <property type="evidence" value="ECO:0007669"/>
    <property type="project" value="UniProtKB-KW"/>
</dbReference>